<evidence type="ECO:0000313" key="1">
    <source>
        <dbReference type="EMBL" id="KAG6492304.1"/>
    </source>
</evidence>
<dbReference type="EMBL" id="JACMSC010000013">
    <property type="protein sequence ID" value="KAG6492304.1"/>
    <property type="molecule type" value="Genomic_DNA"/>
</dbReference>
<dbReference type="AlphaFoldDB" id="A0A8J5KWK3"/>
<dbReference type="InterPro" id="IPR032675">
    <property type="entry name" value="LRR_dom_sf"/>
</dbReference>
<keyword evidence="2" id="KW-1185">Reference proteome</keyword>
<dbReference type="PANTHER" id="PTHR47186:SF3">
    <property type="entry name" value="OS09G0267800 PROTEIN"/>
    <property type="match status" value="1"/>
</dbReference>
<protein>
    <submittedName>
        <fullName evidence="1">Uncharacterized protein</fullName>
    </submittedName>
</protein>
<evidence type="ECO:0000313" key="2">
    <source>
        <dbReference type="Proteomes" id="UP000734854"/>
    </source>
</evidence>
<dbReference type="Gene3D" id="3.80.10.10">
    <property type="entry name" value="Ribonuclease Inhibitor"/>
    <property type="match status" value="1"/>
</dbReference>
<sequence length="158" mass="18031">MCKLINLRHVEADDMVIEQINSIGRLTNLQELPAFSVREDDRHKLTELSSLAQLHGRLCIKNLENATNCPFMLNFPLAQLVGLEYLYIRNCGELRSIEGLRFLKSLERLSIIGCPKLLQLDEGDEQVGSLTLLHELWIHNTVLLKMVPLKAPFRLSNV</sequence>
<accession>A0A8J5KWK3</accession>
<proteinExistence type="predicted"/>
<name>A0A8J5KWK3_ZINOF</name>
<dbReference type="PANTHER" id="PTHR47186">
    <property type="entry name" value="LEUCINE-RICH REPEAT-CONTAINING PROTEIN 57"/>
    <property type="match status" value="1"/>
</dbReference>
<dbReference type="SUPFAM" id="SSF52058">
    <property type="entry name" value="L domain-like"/>
    <property type="match status" value="1"/>
</dbReference>
<dbReference type="Proteomes" id="UP000734854">
    <property type="component" value="Unassembled WGS sequence"/>
</dbReference>
<comment type="caution">
    <text evidence="1">The sequence shown here is derived from an EMBL/GenBank/DDBJ whole genome shotgun (WGS) entry which is preliminary data.</text>
</comment>
<reference evidence="1 2" key="1">
    <citation type="submission" date="2020-08" db="EMBL/GenBank/DDBJ databases">
        <title>Plant Genome Project.</title>
        <authorList>
            <person name="Zhang R.-G."/>
        </authorList>
    </citation>
    <scope>NUCLEOTIDE SEQUENCE [LARGE SCALE GENOMIC DNA]</scope>
    <source>
        <tissue evidence="1">Rhizome</tissue>
    </source>
</reference>
<gene>
    <name evidence="1" type="ORF">ZIOFF_047258</name>
</gene>
<organism evidence="1 2">
    <name type="scientific">Zingiber officinale</name>
    <name type="common">Ginger</name>
    <name type="synonym">Amomum zingiber</name>
    <dbReference type="NCBI Taxonomy" id="94328"/>
    <lineage>
        <taxon>Eukaryota</taxon>
        <taxon>Viridiplantae</taxon>
        <taxon>Streptophyta</taxon>
        <taxon>Embryophyta</taxon>
        <taxon>Tracheophyta</taxon>
        <taxon>Spermatophyta</taxon>
        <taxon>Magnoliopsida</taxon>
        <taxon>Liliopsida</taxon>
        <taxon>Zingiberales</taxon>
        <taxon>Zingiberaceae</taxon>
        <taxon>Zingiber</taxon>
    </lineage>
</organism>